<reference evidence="8" key="1">
    <citation type="submission" date="2011-07" db="EMBL/GenBank/DDBJ databases">
        <authorList>
            <consortium name="Caenorhabditis brenneri Sequencing and Analysis Consortium"/>
            <person name="Wilson R.K."/>
        </authorList>
    </citation>
    <scope>NUCLEOTIDE SEQUENCE [LARGE SCALE GENOMIC DNA]</scope>
    <source>
        <strain evidence="8">PB2801</strain>
    </source>
</reference>
<dbReference type="GO" id="GO:0048280">
    <property type="term" value="P:vesicle fusion with Golgi apparatus"/>
    <property type="evidence" value="ECO:0007669"/>
    <property type="project" value="InterPro"/>
</dbReference>
<dbReference type="PANTHER" id="PTHR10013">
    <property type="entry name" value="GENERAL VESICULAR TRANSPORT FACTOR P115"/>
    <property type="match status" value="1"/>
</dbReference>
<dbReference type="InterPro" id="IPR011989">
    <property type="entry name" value="ARM-like"/>
</dbReference>
<feature type="compositionally biased region" description="Basic residues" evidence="5">
    <location>
        <begin position="46"/>
        <end position="63"/>
    </location>
</feature>
<dbReference type="PANTHER" id="PTHR10013:SF0">
    <property type="entry name" value="GENERAL VESICULAR TRANSPORT FACTOR P115"/>
    <property type="match status" value="1"/>
</dbReference>
<keyword evidence="8" id="KW-1185">Reference proteome</keyword>
<dbReference type="OrthoDB" id="198977at2759"/>
<dbReference type="InterPro" id="IPR041209">
    <property type="entry name" value="P115_Arm_rpt"/>
</dbReference>
<dbReference type="InterPro" id="IPR016024">
    <property type="entry name" value="ARM-type_fold"/>
</dbReference>
<dbReference type="Gene3D" id="1.25.10.10">
    <property type="entry name" value="Leucine-rich Repeat Variant"/>
    <property type="match status" value="1"/>
</dbReference>
<dbReference type="EMBL" id="GL380138">
    <property type="protein sequence ID" value="EGT47972.1"/>
    <property type="molecule type" value="Genomic_DNA"/>
</dbReference>
<dbReference type="InterPro" id="IPR024095">
    <property type="entry name" value="Vesicle_P115"/>
</dbReference>
<accession>G0P8Q3</accession>
<evidence type="ECO:0000256" key="4">
    <source>
        <dbReference type="SAM" id="Coils"/>
    </source>
</evidence>
<dbReference type="Pfam" id="PF18770">
    <property type="entry name" value="Arm_vescicular"/>
    <property type="match status" value="1"/>
</dbReference>
<keyword evidence="3 4" id="KW-0175">Coiled coil</keyword>
<keyword evidence="2" id="KW-0333">Golgi apparatus</keyword>
<name>G0P8Q3_CAEBE</name>
<dbReference type="GO" id="GO:0000139">
    <property type="term" value="C:Golgi membrane"/>
    <property type="evidence" value="ECO:0007669"/>
    <property type="project" value="InterPro"/>
</dbReference>
<dbReference type="eggNOG" id="KOG0946">
    <property type="taxonomic scope" value="Eukaryota"/>
</dbReference>
<proteinExistence type="predicted"/>
<dbReference type="GO" id="GO:0012507">
    <property type="term" value="C:ER to Golgi transport vesicle membrane"/>
    <property type="evidence" value="ECO:0007669"/>
    <property type="project" value="TreeGrafter"/>
</dbReference>
<evidence type="ECO:0000313" key="8">
    <source>
        <dbReference type="Proteomes" id="UP000008068"/>
    </source>
</evidence>
<evidence type="ECO:0000259" key="6">
    <source>
        <dbReference type="Pfam" id="PF04869"/>
    </source>
</evidence>
<dbReference type="InterPro" id="IPR006953">
    <property type="entry name" value="Vesicle_Uso1_P115_head"/>
</dbReference>
<feature type="coiled-coil region" evidence="4">
    <location>
        <begin position="897"/>
        <end position="962"/>
    </location>
</feature>
<feature type="domain" description="Vesicle tethering protein Uso1/P115-like head" evidence="6">
    <location>
        <begin position="435"/>
        <end position="723"/>
    </location>
</feature>
<organism evidence="8">
    <name type="scientific">Caenorhabditis brenneri</name>
    <name type="common">Nematode worm</name>
    <dbReference type="NCBI Taxonomy" id="135651"/>
    <lineage>
        <taxon>Eukaryota</taxon>
        <taxon>Metazoa</taxon>
        <taxon>Ecdysozoa</taxon>
        <taxon>Nematoda</taxon>
        <taxon>Chromadorea</taxon>
        <taxon>Rhabditida</taxon>
        <taxon>Rhabditina</taxon>
        <taxon>Rhabditomorpha</taxon>
        <taxon>Rhabditoidea</taxon>
        <taxon>Rhabditidae</taxon>
        <taxon>Peloderinae</taxon>
        <taxon>Caenorhabditis</taxon>
    </lineage>
</organism>
<dbReference type="HOGENOM" id="CLU_006318_2_0_1"/>
<evidence type="ECO:0000256" key="2">
    <source>
        <dbReference type="ARBA" id="ARBA00023034"/>
    </source>
</evidence>
<dbReference type="Pfam" id="PF04869">
    <property type="entry name" value="Uso1_p115_head"/>
    <property type="match status" value="1"/>
</dbReference>
<dbReference type="GO" id="GO:0005783">
    <property type="term" value="C:endoplasmic reticulum"/>
    <property type="evidence" value="ECO:0007669"/>
    <property type="project" value="TreeGrafter"/>
</dbReference>
<protein>
    <recommendedName>
        <fullName evidence="6">Vesicle tethering protein Uso1/P115-like head domain-containing protein</fullName>
    </recommendedName>
</protein>
<evidence type="ECO:0000256" key="1">
    <source>
        <dbReference type="ARBA" id="ARBA00004555"/>
    </source>
</evidence>
<gene>
    <name evidence="7" type="ORF">CAEBREN_31520</name>
</gene>
<feature type="coiled-coil region" evidence="4">
    <location>
        <begin position="738"/>
        <end position="788"/>
    </location>
</feature>
<dbReference type="SUPFAM" id="SSF48371">
    <property type="entry name" value="ARM repeat"/>
    <property type="match status" value="1"/>
</dbReference>
<sequence length="983" mass="111143">MFAYSTSSFTGSTLSVRSFSSDTTISNAFYNLPQNQFRGRLHAKHAKKRNNLLSKHSGKRAPMRTHPPIPRQMSLFRNFFGGGPPDDDEDNGAEYVETLVERVETCSAPEDRRDALRALRGVAKKYRLAVGTMGMDSYIDILDKDRLDSETITLVLDTMATVLSSDDDSSESDELGERLAEVMLKRKGFIPSVLAAVDQFDFGVRRASVQLLSNLLRHRGTEVQNAVLQQPAGLSKLVDIIHDNREIIRNEAILMICELSRANSQIQQLLAYDNIFNDLLNIIETEPLDSEFTFFEIYNQYNRSGIVIEDCFFVMLNLLRKNSMNQQLFRENQLVARLGGILHTFLYGHDETEGAEADSAGWPKQRTANVIFLLQIIRTLVSPDNNSQNTHAAQKVLNQTKILDELIQVLLSEMGASAEILTETVIVVAESIRGNYTNQELFASTALDNGEDAPRSSLVVLLISMTSEKQTYKLRCAVFYCFLCYLFDNEFGKTKVIETLLPHSLNPSAFTPGALILQALSSAESVQAWFGCVTLMHCLFDVDHLSEQLLRVKLTVVTDEQPSLTLLDHVSQILISAGNRRPQMRAGLLMLLGVWLQNSHLAVSTFMAKDENLVYLTTHIVDECGEGTESEQQALRGLMAFVLLSCLKNIQEKDARASIETLISRRVGKEVVLSALEGLTRTEQFVRAAQKQQPSEHNKNSLFLDFNFVKLFKSLEGTLAKQLKTNGDFNGTSNDSIIQSFKELIKRQDGDIAQLKQENKKMSLEIEKLTAEAQNKETERELEEVRAKLEESFAFKTHNEVLNSQLAEAQRLTQQWYAEAERYKQWAQQWQNYQLSQLPNATETGITQLQQQVSELEQQLGYGYQAFEQQSQTVESTSFVIEYSFFRFQVLHYTSENAQLRERLGKTEASLVEATSKLEALKTQPVSNGVVENGDQKSDEELAKLKQEQEELLMLLADQHNKMTVYRRRLKSLGQPVTDDEDE</sequence>
<dbReference type="GO" id="GO:0006886">
    <property type="term" value="P:intracellular protein transport"/>
    <property type="evidence" value="ECO:0007669"/>
    <property type="project" value="InterPro"/>
</dbReference>
<dbReference type="GO" id="GO:0045056">
    <property type="term" value="P:transcytosis"/>
    <property type="evidence" value="ECO:0007669"/>
    <property type="project" value="TreeGrafter"/>
</dbReference>
<feature type="region of interest" description="Disordered" evidence="5">
    <location>
        <begin position="46"/>
        <end position="70"/>
    </location>
</feature>
<dbReference type="Proteomes" id="UP000008068">
    <property type="component" value="Unassembled WGS sequence"/>
</dbReference>
<dbReference type="GO" id="GO:0006888">
    <property type="term" value="P:endoplasmic reticulum to Golgi vesicle-mediated transport"/>
    <property type="evidence" value="ECO:0007669"/>
    <property type="project" value="TreeGrafter"/>
</dbReference>
<evidence type="ECO:0000313" key="7">
    <source>
        <dbReference type="EMBL" id="EGT47972.1"/>
    </source>
</evidence>
<dbReference type="AlphaFoldDB" id="G0P8Q3"/>
<dbReference type="InParanoid" id="G0P8Q3"/>
<dbReference type="STRING" id="135651.G0P8Q3"/>
<evidence type="ECO:0000256" key="3">
    <source>
        <dbReference type="ARBA" id="ARBA00023054"/>
    </source>
</evidence>
<evidence type="ECO:0000256" key="5">
    <source>
        <dbReference type="SAM" id="MobiDB-lite"/>
    </source>
</evidence>
<comment type="subcellular location">
    <subcellularLocation>
        <location evidence="1">Golgi apparatus</location>
    </subcellularLocation>
</comment>
<dbReference type="GO" id="GO:0048211">
    <property type="term" value="P:Golgi vesicle docking"/>
    <property type="evidence" value="ECO:0007669"/>
    <property type="project" value="TreeGrafter"/>
</dbReference>
<dbReference type="FunCoup" id="G0P8Q3">
    <property type="interactions" value="3496"/>
</dbReference>
<dbReference type="GO" id="GO:0005795">
    <property type="term" value="C:Golgi stack"/>
    <property type="evidence" value="ECO:0007669"/>
    <property type="project" value="TreeGrafter"/>
</dbReference>